<keyword evidence="2" id="KW-1185">Reference proteome</keyword>
<dbReference type="GO" id="GO:0008168">
    <property type="term" value="F:methyltransferase activity"/>
    <property type="evidence" value="ECO:0007669"/>
    <property type="project" value="UniProtKB-KW"/>
</dbReference>
<dbReference type="NCBIfam" id="TIGR04096">
    <property type="entry name" value="dnd_rel_methyl"/>
    <property type="match status" value="1"/>
</dbReference>
<dbReference type="RefSeq" id="WP_052749246.1">
    <property type="nucleotide sequence ID" value="NZ_LAVS01000007.1"/>
</dbReference>
<dbReference type="InterPro" id="IPR024019">
    <property type="entry name" value="CHP04096"/>
</dbReference>
<dbReference type="OrthoDB" id="224775at2"/>
<evidence type="ECO:0000313" key="1">
    <source>
        <dbReference type="EMBL" id="RRJ21326.1"/>
    </source>
</evidence>
<accession>A0A3P3QJI1</accession>
<dbReference type="Proteomes" id="UP000276260">
    <property type="component" value="Unassembled WGS sequence"/>
</dbReference>
<protein>
    <submittedName>
        <fullName evidence="1">DNA phosphorothioation-associated putative methyltransferase</fullName>
    </submittedName>
</protein>
<evidence type="ECO:0000313" key="2">
    <source>
        <dbReference type="Proteomes" id="UP000276260"/>
    </source>
</evidence>
<proteinExistence type="predicted"/>
<comment type="caution">
    <text evidence="1">The sequence shown here is derived from an EMBL/GenBank/DDBJ whole genome shotgun (WGS) entry which is preliminary data.</text>
</comment>
<dbReference type="AlphaFoldDB" id="A0A3P3QJI1"/>
<dbReference type="EMBL" id="RRCF01000002">
    <property type="protein sequence ID" value="RRJ21326.1"/>
    <property type="molecule type" value="Genomic_DNA"/>
</dbReference>
<organism evidence="1 2">
    <name type="scientific">Rheinheimera mesophila</name>
    <dbReference type="NCBI Taxonomy" id="1547515"/>
    <lineage>
        <taxon>Bacteria</taxon>
        <taxon>Pseudomonadati</taxon>
        <taxon>Pseudomonadota</taxon>
        <taxon>Gammaproteobacteria</taxon>
        <taxon>Chromatiales</taxon>
        <taxon>Chromatiaceae</taxon>
        <taxon>Rheinheimera</taxon>
    </lineage>
</organism>
<dbReference type="GO" id="GO:0032259">
    <property type="term" value="P:methylation"/>
    <property type="evidence" value="ECO:0007669"/>
    <property type="project" value="UniProtKB-KW"/>
</dbReference>
<reference evidence="1 2" key="1">
    <citation type="submission" date="2018-11" db="EMBL/GenBank/DDBJ databases">
        <title>Draft genome analysis of Rheinheimera mesophila isolated from an industrial waste site.</title>
        <authorList>
            <person name="Yu Q."/>
            <person name="Qi Y."/>
            <person name="Zhang H."/>
            <person name="Lu Y."/>
            <person name="Pu J."/>
        </authorList>
    </citation>
    <scope>NUCLEOTIDE SEQUENCE [LARGE SCALE GENOMIC DNA]</scope>
    <source>
        <strain evidence="1 2">IITR13</strain>
    </source>
</reference>
<keyword evidence="1" id="KW-0489">Methyltransferase</keyword>
<gene>
    <name evidence="1" type="ORF">EIK76_10645</name>
</gene>
<sequence length="622" mass="72577">MLTADIFRQWVLQLPYKKELPQAIYLHKDTLEQTHKPLHKVITAISNALKIVPEQWNVVKLSKTQFQLALLDYPNFYDVPYPELKQSINIDLAKLSHRVLHYDIEQNPPILHRKELMLSPDHSRYKEYKDITIEAEQAGLYEFVNQIGFRDSWIRLIAKKGYVLVDGRLFRESTLPIEEQHKVDRYRTALMRRDLSLPFKLLEKNDFLVSEYSFFDYGCGRGDDLTELLERGLNAFGWDPNFRPDNECQTADIVNLGYVINVIEDLDERIEALLNAWQLSEKLLVVSAMLANDDFIARFKSFKDGVLTSRNTFQKYYQQAELKGFIERTLDELPVAIAPGVFIVFRDKELEQLFLSSKQRRRSAIPERIHKTDKKQQLGSLYLQHQQSFDELWLRCLDLGRLPAETEYAKLELTIQLAGSARVLQRWLSQIFDATQLELAAAQRKQDLLVYFALNLFEKRQQYRNMPVRIQNDVREFFGTFKVIEQQATTLLRSIAQPILIEQSCLHAHQQLPASQLNEAHSLVLHKNYLQQLPALLRVYVGAALQLYGDLTDIDLIKIHITSGKVSLMGYDDFSKDIPLLKERIKIKMAEQKVDFFDYLDEWKMPPLLNKEQLVAKLEATT</sequence>
<keyword evidence="1" id="KW-0808">Transferase</keyword>
<name>A0A3P3QJI1_9GAMM</name>